<evidence type="ECO:0000256" key="1">
    <source>
        <dbReference type="SAM" id="MobiDB-lite"/>
    </source>
</evidence>
<feature type="compositionally biased region" description="Basic and acidic residues" evidence="1">
    <location>
        <begin position="86"/>
        <end position="104"/>
    </location>
</feature>
<accession>A0ABN7AGL3</accession>
<feature type="region of interest" description="Disordered" evidence="1">
    <location>
        <begin position="31"/>
        <end position="154"/>
    </location>
</feature>
<keyword evidence="3" id="KW-1185">Reference proteome</keyword>
<evidence type="ECO:0000313" key="3">
    <source>
        <dbReference type="Proteomes" id="UP001307889"/>
    </source>
</evidence>
<proteinExistence type="predicted"/>
<evidence type="ECO:0000313" key="2">
    <source>
        <dbReference type="EMBL" id="BES90407.1"/>
    </source>
</evidence>
<dbReference type="Proteomes" id="UP001307889">
    <property type="component" value="Chromosome 2"/>
</dbReference>
<gene>
    <name evidence="2" type="ORF">NTJ_03215</name>
</gene>
<protein>
    <submittedName>
        <fullName evidence="2">Uncharacterized protein</fullName>
    </submittedName>
</protein>
<name>A0ABN7AGL3_9HEMI</name>
<reference evidence="2 3" key="1">
    <citation type="submission" date="2023-09" db="EMBL/GenBank/DDBJ databases">
        <title>Nesidiocoris tenuis whole genome shotgun sequence.</title>
        <authorList>
            <person name="Shibata T."/>
            <person name="Shimoda M."/>
            <person name="Kobayashi T."/>
            <person name="Uehara T."/>
        </authorList>
    </citation>
    <scope>NUCLEOTIDE SEQUENCE [LARGE SCALE GENOMIC DNA]</scope>
    <source>
        <strain evidence="2 3">Japan</strain>
    </source>
</reference>
<organism evidence="2 3">
    <name type="scientific">Nesidiocoris tenuis</name>
    <dbReference type="NCBI Taxonomy" id="355587"/>
    <lineage>
        <taxon>Eukaryota</taxon>
        <taxon>Metazoa</taxon>
        <taxon>Ecdysozoa</taxon>
        <taxon>Arthropoda</taxon>
        <taxon>Hexapoda</taxon>
        <taxon>Insecta</taxon>
        <taxon>Pterygota</taxon>
        <taxon>Neoptera</taxon>
        <taxon>Paraneoptera</taxon>
        <taxon>Hemiptera</taxon>
        <taxon>Heteroptera</taxon>
        <taxon>Panheteroptera</taxon>
        <taxon>Cimicomorpha</taxon>
        <taxon>Miridae</taxon>
        <taxon>Dicyphina</taxon>
        <taxon>Nesidiocoris</taxon>
    </lineage>
</organism>
<sequence length="154" mass="16583">MITDEHSIRRSVCGLEHASAPRGSPAFFTLHSAPLPPPGGISSEGKTARAAKFGERERFPVNYRYGKSSPHRCGAVQTWSSTGRTRGRERSVPPPPRGDRERRPSARRAPRQVENIDFSCGRREASERSGGGVTIGGLRCLRSSPAAPPPLAAA</sequence>
<dbReference type="EMBL" id="AP028910">
    <property type="protein sequence ID" value="BES90407.1"/>
    <property type="molecule type" value="Genomic_DNA"/>
</dbReference>